<dbReference type="EMBL" id="CP010070">
    <property type="protein sequence ID" value="AIZ56242.1"/>
    <property type="molecule type" value="Genomic_DNA"/>
</dbReference>
<dbReference type="PIRSF" id="PIRSF015617">
    <property type="entry name" value="Adensltrnsf_CobA"/>
    <property type="match status" value="1"/>
</dbReference>
<keyword evidence="2" id="KW-1185">Reference proteome</keyword>
<name>A0A0A7LD63_9ARCH</name>
<dbReference type="Proteomes" id="UP000030787">
    <property type="component" value="Chromosome"/>
</dbReference>
<dbReference type="NCBIfam" id="NF004637">
    <property type="entry name" value="PRK05986.1"/>
    <property type="match status" value="1"/>
</dbReference>
<evidence type="ECO:0000313" key="1">
    <source>
        <dbReference type="EMBL" id="AIZ56242.1"/>
    </source>
</evidence>
<dbReference type="STRING" id="1577791.Mpt1_c03460"/>
<dbReference type="CDD" id="cd00561">
    <property type="entry name" value="CobA_ACA"/>
    <property type="match status" value="1"/>
</dbReference>
<evidence type="ECO:0000313" key="2">
    <source>
        <dbReference type="Proteomes" id="UP000030787"/>
    </source>
</evidence>
<proteinExistence type="predicted"/>
<dbReference type="GeneID" id="24818017"/>
<dbReference type="HOGENOM" id="CLU_088595_2_0_2"/>
<sequence length="181" mass="20140">MSKVSPEIKKELGLVHVYTGPGKGKTTACLGLAFRASGRGLEVLMIQFLKPSENYGEHLAAERIPNFTILPLGLDHMVSKVPRDIDIRIAKETLQRAKEEIYSGKYDLVILDEINNTMDWKLLDPEEVIGVLKGRPKNVEIVLSGRGAPKKIIEYADLVTEMGLIKHPFDKGVSARKGIEY</sequence>
<organism evidence="1 2">
    <name type="scientific">Candidatus Methanoplasma termitum</name>
    <dbReference type="NCBI Taxonomy" id="1577791"/>
    <lineage>
        <taxon>Archaea</taxon>
        <taxon>Methanobacteriati</taxon>
        <taxon>Thermoplasmatota</taxon>
        <taxon>Thermoplasmata</taxon>
        <taxon>Methanomassiliicoccales</taxon>
        <taxon>Methanomassiliicoccaceae</taxon>
        <taxon>Candidatus Methanoplasma</taxon>
    </lineage>
</organism>
<accession>A0A0A7LD63</accession>
<dbReference type="PANTHER" id="PTHR46638">
    <property type="entry name" value="CORRINOID ADENOSYLTRANSFERASE"/>
    <property type="match status" value="1"/>
</dbReference>
<dbReference type="OrthoDB" id="24392at2157"/>
<dbReference type="SUPFAM" id="SSF52540">
    <property type="entry name" value="P-loop containing nucleoside triphosphate hydrolases"/>
    <property type="match status" value="1"/>
</dbReference>
<dbReference type="GO" id="GO:0008817">
    <property type="term" value="F:corrinoid adenosyltransferase activity"/>
    <property type="evidence" value="ECO:0007669"/>
    <property type="project" value="InterPro"/>
</dbReference>
<dbReference type="Pfam" id="PF02572">
    <property type="entry name" value="CobA_CobO_BtuR"/>
    <property type="match status" value="1"/>
</dbReference>
<dbReference type="InterPro" id="IPR003724">
    <property type="entry name" value="CblAdoTrfase_CobA"/>
</dbReference>
<dbReference type="AlphaFoldDB" id="A0A0A7LD63"/>
<keyword evidence="1" id="KW-0808">Transferase</keyword>
<gene>
    <name evidence="1" type="ORF">Mpt1_c03460</name>
</gene>
<dbReference type="RefSeq" id="WP_048111579.1">
    <property type="nucleotide sequence ID" value="NZ_CP010070.1"/>
</dbReference>
<dbReference type="NCBIfam" id="TIGR00708">
    <property type="entry name" value="cobA"/>
    <property type="match status" value="1"/>
</dbReference>
<protein>
    <submittedName>
        <fullName evidence="1">Cob(I)alamin adenolsyltransferase/cobinamide ATP-dependent adenolsyltransferase</fullName>
    </submittedName>
</protein>
<dbReference type="KEGG" id="mear:Mpt1_c03460"/>
<dbReference type="GO" id="GO:0009236">
    <property type="term" value="P:cobalamin biosynthetic process"/>
    <property type="evidence" value="ECO:0007669"/>
    <property type="project" value="InterPro"/>
</dbReference>
<dbReference type="Gene3D" id="3.40.50.300">
    <property type="entry name" value="P-loop containing nucleotide triphosphate hydrolases"/>
    <property type="match status" value="1"/>
</dbReference>
<dbReference type="PANTHER" id="PTHR46638:SF1">
    <property type="entry name" value="CORRINOID ADENOSYLTRANSFERASE"/>
    <property type="match status" value="1"/>
</dbReference>
<dbReference type="GO" id="GO:0005524">
    <property type="term" value="F:ATP binding"/>
    <property type="evidence" value="ECO:0007669"/>
    <property type="project" value="InterPro"/>
</dbReference>
<reference evidence="1 2" key="1">
    <citation type="journal article" date="2014" name="Appl. Environ. Microbiol.">
        <title>Comparative Genome Analysis of 'Candidatus Methanoplasma termitum' Indicates a New Mode of Energy Metabolism in the Seventh Order of Methanogens.</title>
        <authorList>
            <person name="Lang K."/>
            <person name="Schuldes J."/>
            <person name="Klingl A."/>
            <person name="Poehlein A."/>
            <person name="Daniel R."/>
            <person name="Brune A."/>
        </authorList>
    </citation>
    <scope>NUCLEOTIDE SEQUENCE [LARGE SCALE GENOMIC DNA]</scope>
    <source>
        <strain evidence="2">Mpt1</strain>
    </source>
</reference>
<dbReference type="InterPro" id="IPR027417">
    <property type="entry name" value="P-loop_NTPase"/>
</dbReference>